<reference evidence="3" key="1">
    <citation type="submission" date="2023-06" db="EMBL/GenBank/DDBJ databases">
        <title>Genome-scale phylogeny and comparative genomics of the fungal order Sordariales.</title>
        <authorList>
            <consortium name="Lawrence Berkeley National Laboratory"/>
            <person name="Hensen N."/>
            <person name="Bonometti L."/>
            <person name="Westerberg I."/>
            <person name="Brannstrom I.O."/>
            <person name="Guillou S."/>
            <person name="Cros-Aarteil S."/>
            <person name="Calhoun S."/>
            <person name="Haridas S."/>
            <person name="Kuo A."/>
            <person name="Mondo S."/>
            <person name="Pangilinan J."/>
            <person name="Riley R."/>
            <person name="LaButti K."/>
            <person name="Andreopoulos B."/>
            <person name="Lipzen A."/>
            <person name="Chen C."/>
            <person name="Yanf M."/>
            <person name="Daum C."/>
            <person name="Ng V."/>
            <person name="Clum A."/>
            <person name="Steindorff A."/>
            <person name="Ohm R."/>
            <person name="Martin F."/>
            <person name="Silar P."/>
            <person name="Natvig D."/>
            <person name="Lalanne C."/>
            <person name="Gautier V."/>
            <person name="Ament-velasquez S.L."/>
            <person name="Kruys A."/>
            <person name="Hutchinson M.I."/>
            <person name="Powell A.J."/>
            <person name="Barry K."/>
            <person name="Miller A.N."/>
            <person name="Grigoriev I.V."/>
            <person name="Debuchy R."/>
            <person name="Gladieux P."/>
            <person name="Thoren M.H."/>
            <person name="Johannesson H."/>
        </authorList>
    </citation>
    <scope>NUCLEOTIDE SEQUENCE</scope>
    <source>
        <strain evidence="3">SMH3187-1</strain>
    </source>
</reference>
<evidence type="ECO:0000313" key="4">
    <source>
        <dbReference type="Proteomes" id="UP001172155"/>
    </source>
</evidence>
<feature type="signal peptide" evidence="2">
    <location>
        <begin position="1"/>
        <end position="29"/>
    </location>
</feature>
<feature type="chain" id="PRO_5041463774" evidence="2">
    <location>
        <begin position="30"/>
        <end position="141"/>
    </location>
</feature>
<protein>
    <submittedName>
        <fullName evidence="3">Uncharacterized protein</fullName>
    </submittedName>
</protein>
<proteinExistence type="predicted"/>
<accession>A0AA40EH11</accession>
<feature type="region of interest" description="Disordered" evidence="1">
    <location>
        <begin position="34"/>
        <end position="73"/>
    </location>
</feature>
<sequence length="141" mass="15407">MKISTHNLLALAHLAMVMVLVHLAMVVAGTDTVSSSSSASKSVTTSASSKNSTSSKDKTKDTTKNTTTTSTERKRGLCCNASCRECTRVPCNNHTECRIFGFGICCRSPPVAPTDFSKNVMWGFIEDRDCYVLRKRVLHQV</sequence>
<dbReference type="AlphaFoldDB" id="A0AA40EH11"/>
<evidence type="ECO:0000256" key="2">
    <source>
        <dbReference type="SAM" id="SignalP"/>
    </source>
</evidence>
<name>A0AA40EH11_9PEZI</name>
<keyword evidence="4" id="KW-1185">Reference proteome</keyword>
<evidence type="ECO:0000313" key="3">
    <source>
        <dbReference type="EMBL" id="KAK0738277.1"/>
    </source>
</evidence>
<comment type="caution">
    <text evidence="3">The sequence shown here is derived from an EMBL/GenBank/DDBJ whole genome shotgun (WGS) entry which is preliminary data.</text>
</comment>
<dbReference type="Proteomes" id="UP001172155">
    <property type="component" value="Unassembled WGS sequence"/>
</dbReference>
<keyword evidence="2" id="KW-0732">Signal</keyword>
<dbReference type="EMBL" id="JAUKUD010000007">
    <property type="protein sequence ID" value="KAK0738277.1"/>
    <property type="molecule type" value="Genomic_DNA"/>
</dbReference>
<organism evidence="3 4">
    <name type="scientific">Schizothecium vesticola</name>
    <dbReference type="NCBI Taxonomy" id="314040"/>
    <lineage>
        <taxon>Eukaryota</taxon>
        <taxon>Fungi</taxon>
        <taxon>Dikarya</taxon>
        <taxon>Ascomycota</taxon>
        <taxon>Pezizomycotina</taxon>
        <taxon>Sordariomycetes</taxon>
        <taxon>Sordariomycetidae</taxon>
        <taxon>Sordariales</taxon>
        <taxon>Schizotheciaceae</taxon>
        <taxon>Schizothecium</taxon>
    </lineage>
</organism>
<gene>
    <name evidence="3" type="ORF">B0T18DRAFT_394595</name>
</gene>
<feature type="compositionally biased region" description="Low complexity" evidence="1">
    <location>
        <begin position="34"/>
        <end position="54"/>
    </location>
</feature>
<evidence type="ECO:0000256" key="1">
    <source>
        <dbReference type="SAM" id="MobiDB-lite"/>
    </source>
</evidence>